<evidence type="ECO:0000256" key="1">
    <source>
        <dbReference type="ARBA" id="ARBA00006484"/>
    </source>
</evidence>
<dbReference type="AlphaFoldDB" id="A0A9Y2IN71"/>
<keyword evidence="6" id="KW-1185">Reference proteome</keyword>
<evidence type="ECO:0000256" key="3">
    <source>
        <dbReference type="ARBA" id="ARBA00023002"/>
    </source>
</evidence>
<dbReference type="InterPro" id="IPR002347">
    <property type="entry name" value="SDR_fam"/>
</dbReference>
<dbReference type="PROSITE" id="PS00061">
    <property type="entry name" value="ADH_SHORT"/>
    <property type="match status" value="1"/>
</dbReference>
<evidence type="ECO:0000313" key="6">
    <source>
        <dbReference type="Proteomes" id="UP001236014"/>
    </source>
</evidence>
<dbReference type="RefSeq" id="WP_285972806.1">
    <property type="nucleotide sequence ID" value="NZ_CP127294.1"/>
</dbReference>
<evidence type="ECO:0000313" key="5">
    <source>
        <dbReference type="EMBL" id="WIX82230.1"/>
    </source>
</evidence>
<dbReference type="PANTHER" id="PTHR24320:SF282">
    <property type="entry name" value="WW DOMAIN-CONTAINING OXIDOREDUCTASE"/>
    <property type="match status" value="1"/>
</dbReference>
<reference evidence="5 6" key="1">
    <citation type="submission" date="2023-06" db="EMBL/GenBank/DDBJ databases">
        <authorList>
            <person name="Oyuntsetseg B."/>
            <person name="Kim S.B."/>
        </authorList>
    </citation>
    <scope>NUCLEOTIDE SEQUENCE [LARGE SCALE GENOMIC DNA]</scope>
    <source>
        <strain evidence="5 6">2-15</strain>
    </source>
</reference>
<dbReference type="EMBL" id="CP127294">
    <property type="protein sequence ID" value="WIX82230.1"/>
    <property type="molecule type" value="Genomic_DNA"/>
</dbReference>
<dbReference type="PRINTS" id="PR00081">
    <property type="entry name" value="GDHRDH"/>
</dbReference>
<sequence length="318" mass="33163">MTTITTPFGARATAAEVLAGVDLTGRRVIVTGGASGLGAETVRALATAGAHVTIATRTPAHAKQLVEEFPRVDVAALDLADLGSVRAFCAQWKKPVDALVANAGVMALPEREVIAEGWEMHLGINFLGHFALVTGLWDALRSGGGARIVVLSSGAHLLTDFSFADPHFERRPYDPLVAYGQSKTASVLLAVGISRRWAGEGIYANACAPGVIRTNLLRHLAPDALRLLGALDADGNAITPAYFKTPEQGAATPTLLAVSPLLDGVTGRYFEDNQESPVIDGGAHLAAGGVDAMAGVARWALDPVAADRLWDYASAAVR</sequence>
<dbReference type="KEGG" id="acab:QRX50_16445"/>
<dbReference type="InterPro" id="IPR020904">
    <property type="entry name" value="Sc_DH/Rdtase_CS"/>
</dbReference>
<comment type="similarity">
    <text evidence="1">Belongs to the short-chain dehydrogenases/reductases (SDR) family.</text>
</comment>
<proteinExistence type="inferred from homology"/>
<dbReference type="GO" id="GO:0016491">
    <property type="term" value="F:oxidoreductase activity"/>
    <property type="evidence" value="ECO:0007669"/>
    <property type="project" value="UniProtKB-KW"/>
</dbReference>
<keyword evidence="3" id="KW-0560">Oxidoreductase</keyword>
<evidence type="ECO:0000256" key="4">
    <source>
        <dbReference type="ARBA" id="ARBA00071493"/>
    </source>
</evidence>
<protein>
    <recommendedName>
        <fullName evidence="4">Probable oxidoreductase</fullName>
    </recommendedName>
</protein>
<dbReference type="Gene3D" id="3.40.50.720">
    <property type="entry name" value="NAD(P)-binding Rossmann-like Domain"/>
    <property type="match status" value="1"/>
</dbReference>
<name>A0A9Y2IN71_9PSEU</name>
<keyword evidence="2" id="KW-0521">NADP</keyword>
<dbReference type="PANTHER" id="PTHR24320">
    <property type="entry name" value="RETINOL DEHYDROGENASE"/>
    <property type="match status" value="1"/>
</dbReference>
<evidence type="ECO:0000256" key="2">
    <source>
        <dbReference type="ARBA" id="ARBA00022857"/>
    </source>
</evidence>
<organism evidence="5 6">
    <name type="scientific">Amycolatopsis carbonis</name>
    <dbReference type="NCBI Taxonomy" id="715471"/>
    <lineage>
        <taxon>Bacteria</taxon>
        <taxon>Bacillati</taxon>
        <taxon>Actinomycetota</taxon>
        <taxon>Actinomycetes</taxon>
        <taxon>Pseudonocardiales</taxon>
        <taxon>Pseudonocardiaceae</taxon>
        <taxon>Amycolatopsis</taxon>
    </lineage>
</organism>
<accession>A0A9Y2IN71</accession>
<dbReference type="Proteomes" id="UP001236014">
    <property type="component" value="Chromosome"/>
</dbReference>
<dbReference type="Pfam" id="PF00106">
    <property type="entry name" value="adh_short"/>
    <property type="match status" value="1"/>
</dbReference>
<dbReference type="SUPFAM" id="SSF51735">
    <property type="entry name" value="NAD(P)-binding Rossmann-fold domains"/>
    <property type="match status" value="1"/>
</dbReference>
<dbReference type="InterPro" id="IPR036291">
    <property type="entry name" value="NAD(P)-bd_dom_sf"/>
</dbReference>
<dbReference type="FunFam" id="3.40.50.720:FF:000594">
    <property type="entry name" value="Short-chain oxidoreductase"/>
    <property type="match status" value="1"/>
</dbReference>
<gene>
    <name evidence="5" type="ORF">QRX50_16445</name>
</gene>